<protein>
    <recommendedName>
        <fullName evidence="10">M18 family aminopeptidase</fullName>
        <ecNumber evidence="10">3.4.11.-</ecNumber>
    </recommendedName>
</protein>
<evidence type="ECO:0000313" key="12">
    <source>
        <dbReference type="Proteomes" id="UP000886785"/>
    </source>
</evidence>
<dbReference type="PANTHER" id="PTHR28570:SF3">
    <property type="entry name" value="ASPARTYL AMINOPEPTIDASE"/>
    <property type="match status" value="1"/>
</dbReference>
<sequence>MMRLVQGLLEFIEKSPTSFHAVEQVRQELLEHGFQELREQEMWRLEQGGQYFVTRNQSSLIAFQVPRGEIGSFRIVASHSDSPTFKIKENPEKESSGYVQLNTERYGGMLCASWFDRPLSVAGRVMIRTDSGEIQSRLVCCGRDLVLIPNLAIHMNRTVNDGYAYNAQTDMLPLYGGPGAKGSFDREIASLAGVEPEQVLCSDLFLYNRMKGTVWGAQNEFISAPRLDDLECAYTSLQAFLDGNDRPGVPVYALFDNEEVGSGTKQGADSSFLETVLRRIVSSAGLPEEQFYAAIASSFMISADNAHAIHPNHPDKTDPTNPVRINGGVVMKFNANQKYTTDAVSGAVFREICRRAGAPLQTFVNRSDMLGGSTLGNIANSHVSLNTVDIGLPQLAMHSCYETAGVQDVEAMTRALTTFYNTEITTLADGSYRLS</sequence>
<keyword evidence="3 9" id="KW-0031">Aminopeptidase</keyword>
<evidence type="ECO:0000256" key="3">
    <source>
        <dbReference type="ARBA" id="ARBA00022438"/>
    </source>
</evidence>
<reference evidence="11" key="1">
    <citation type="submission" date="2020-10" db="EMBL/GenBank/DDBJ databases">
        <authorList>
            <person name="Gilroy R."/>
        </authorList>
    </citation>
    <scope>NUCLEOTIDE SEQUENCE</scope>
    <source>
        <strain evidence="11">ChiSjej1B19-7085</strain>
    </source>
</reference>
<dbReference type="Gene3D" id="3.40.630.10">
    <property type="entry name" value="Zn peptidases"/>
    <property type="match status" value="1"/>
</dbReference>
<evidence type="ECO:0000256" key="9">
    <source>
        <dbReference type="RuleBase" id="RU004386"/>
    </source>
</evidence>
<comment type="caution">
    <text evidence="11">The sequence shown here is derived from an EMBL/GenBank/DDBJ whole genome shotgun (WGS) entry which is preliminary data.</text>
</comment>
<evidence type="ECO:0000256" key="1">
    <source>
        <dbReference type="ARBA" id="ARBA00001947"/>
    </source>
</evidence>
<evidence type="ECO:0000313" key="11">
    <source>
        <dbReference type="EMBL" id="HIR56603.1"/>
    </source>
</evidence>
<dbReference type="NCBIfam" id="NF002759">
    <property type="entry name" value="PRK02813.1"/>
    <property type="match status" value="1"/>
</dbReference>
<evidence type="ECO:0000256" key="7">
    <source>
        <dbReference type="ARBA" id="ARBA00022833"/>
    </source>
</evidence>
<evidence type="ECO:0000256" key="10">
    <source>
        <dbReference type="RuleBase" id="RU004387"/>
    </source>
</evidence>
<dbReference type="EC" id="3.4.11.-" evidence="10"/>
<dbReference type="PRINTS" id="PR00932">
    <property type="entry name" value="AMINO1PTASE"/>
</dbReference>
<evidence type="ECO:0000256" key="8">
    <source>
        <dbReference type="ARBA" id="ARBA00023049"/>
    </source>
</evidence>
<dbReference type="Proteomes" id="UP000886785">
    <property type="component" value="Unassembled WGS sequence"/>
</dbReference>
<reference evidence="11" key="2">
    <citation type="journal article" date="2021" name="PeerJ">
        <title>Extensive microbial diversity within the chicken gut microbiome revealed by metagenomics and culture.</title>
        <authorList>
            <person name="Gilroy R."/>
            <person name="Ravi A."/>
            <person name="Getino M."/>
            <person name="Pursley I."/>
            <person name="Horton D.L."/>
            <person name="Alikhan N.F."/>
            <person name="Baker D."/>
            <person name="Gharbi K."/>
            <person name="Hall N."/>
            <person name="Watson M."/>
            <person name="Adriaenssens E.M."/>
            <person name="Foster-Nyarko E."/>
            <person name="Jarju S."/>
            <person name="Secka A."/>
            <person name="Antonio M."/>
            <person name="Oren A."/>
            <person name="Chaudhuri R.R."/>
            <person name="La Ragione R."/>
            <person name="Hildebrand F."/>
            <person name="Pallen M.J."/>
        </authorList>
    </citation>
    <scope>NUCLEOTIDE SEQUENCE</scope>
    <source>
        <strain evidence="11">ChiSjej1B19-7085</strain>
    </source>
</reference>
<keyword evidence="6 9" id="KW-0378">Hydrolase</keyword>
<keyword evidence="7 9" id="KW-0862">Zinc</keyword>
<dbReference type="GO" id="GO:0004177">
    <property type="term" value="F:aminopeptidase activity"/>
    <property type="evidence" value="ECO:0007669"/>
    <property type="project" value="UniProtKB-KW"/>
</dbReference>
<dbReference type="SUPFAM" id="SSF53187">
    <property type="entry name" value="Zn-dependent exopeptidases"/>
    <property type="match status" value="1"/>
</dbReference>
<organism evidence="11 12">
    <name type="scientific">Candidatus Gallacutalibacter pullicola</name>
    <dbReference type="NCBI Taxonomy" id="2840830"/>
    <lineage>
        <taxon>Bacteria</taxon>
        <taxon>Bacillati</taxon>
        <taxon>Bacillota</taxon>
        <taxon>Clostridia</taxon>
        <taxon>Eubacteriales</taxon>
        <taxon>Candidatus Gallacutalibacter</taxon>
    </lineage>
</organism>
<dbReference type="EMBL" id="DVHF01000036">
    <property type="protein sequence ID" value="HIR56603.1"/>
    <property type="molecule type" value="Genomic_DNA"/>
</dbReference>
<comment type="cofactor">
    <cofactor evidence="1 10">
        <name>Zn(2+)</name>
        <dbReference type="ChEBI" id="CHEBI:29105"/>
    </cofactor>
</comment>
<evidence type="ECO:0000256" key="5">
    <source>
        <dbReference type="ARBA" id="ARBA00022723"/>
    </source>
</evidence>
<dbReference type="InterPro" id="IPR023358">
    <property type="entry name" value="Peptidase_M18_dom2"/>
</dbReference>
<proteinExistence type="inferred from homology"/>
<evidence type="ECO:0000256" key="4">
    <source>
        <dbReference type="ARBA" id="ARBA00022670"/>
    </source>
</evidence>
<keyword evidence="4 9" id="KW-0645">Protease</keyword>
<keyword evidence="8 9" id="KW-0482">Metalloprotease</keyword>
<dbReference type="Pfam" id="PF02127">
    <property type="entry name" value="Peptidase_M18"/>
    <property type="match status" value="1"/>
</dbReference>
<dbReference type="InterPro" id="IPR001948">
    <property type="entry name" value="Peptidase_M18"/>
</dbReference>
<gene>
    <name evidence="11" type="ORF">IAA54_02960</name>
</gene>
<dbReference type="GO" id="GO:0008237">
    <property type="term" value="F:metallopeptidase activity"/>
    <property type="evidence" value="ECO:0007669"/>
    <property type="project" value="UniProtKB-KW"/>
</dbReference>
<dbReference type="Gene3D" id="2.30.250.10">
    <property type="entry name" value="Aminopeptidase i, Domain 2"/>
    <property type="match status" value="1"/>
</dbReference>
<comment type="similarity">
    <text evidence="2 9">Belongs to the peptidase M18 family.</text>
</comment>
<accession>A0A9D1J0U6</accession>
<name>A0A9D1J0U6_9FIRM</name>
<dbReference type="GO" id="GO:0006508">
    <property type="term" value="P:proteolysis"/>
    <property type="evidence" value="ECO:0007669"/>
    <property type="project" value="UniProtKB-KW"/>
</dbReference>
<dbReference type="PANTHER" id="PTHR28570">
    <property type="entry name" value="ASPARTYL AMINOPEPTIDASE"/>
    <property type="match status" value="1"/>
</dbReference>
<dbReference type="AlphaFoldDB" id="A0A9D1J0U6"/>
<dbReference type="GO" id="GO:0005737">
    <property type="term" value="C:cytoplasm"/>
    <property type="evidence" value="ECO:0007669"/>
    <property type="project" value="UniProtKB-ARBA"/>
</dbReference>
<dbReference type="CDD" id="cd05658">
    <property type="entry name" value="M18_DAP"/>
    <property type="match status" value="1"/>
</dbReference>
<keyword evidence="5 9" id="KW-0479">Metal-binding</keyword>
<evidence type="ECO:0000256" key="2">
    <source>
        <dbReference type="ARBA" id="ARBA00008290"/>
    </source>
</evidence>
<dbReference type="GO" id="GO:0008270">
    <property type="term" value="F:zinc ion binding"/>
    <property type="evidence" value="ECO:0007669"/>
    <property type="project" value="InterPro"/>
</dbReference>
<evidence type="ECO:0000256" key="6">
    <source>
        <dbReference type="ARBA" id="ARBA00022801"/>
    </source>
</evidence>
<dbReference type="SUPFAM" id="SSF101821">
    <property type="entry name" value="Aminopeptidase/glucanase lid domain"/>
    <property type="match status" value="1"/>
</dbReference>